<dbReference type="EMBL" id="BK015294">
    <property type="protein sequence ID" value="DAD99834.1"/>
    <property type="molecule type" value="Genomic_DNA"/>
</dbReference>
<protein>
    <submittedName>
        <fullName evidence="1">Uncharacterized protein</fullName>
    </submittedName>
</protein>
<reference evidence="1" key="1">
    <citation type="journal article" date="2021" name="Proc. Natl. Acad. Sci. U.S.A.">
        <title>A Catalog of Tens of Thousands of Viruses from Human Metagenomes Reveals Hidden Associations with Chronic Diseases.</title>
        <authorList>
            <person name="Tisza M.J."/>
            <person name="Buck C.B."/>
        </authorList>
    </citation>
    <scope>NUCLEOTIDE SEQUENCE</scope>
    <source>
        <strain evidence="1">Ct7Q419</strain>
    </source>
</reference>
<sequence length="134" mass="14366">MSNTPNYNLYLTDDSSTRFQEWRNQMNGTENSNMVKIDAALGEKANSSVAINTTLLASAWVGVDAPYTQTLTISGLTASQNGTISVAHNATAEQREIAREAMLSVIGQADGTLTIAADGEMPERDIPVYIILLG</sequence>
<organism evidence="1">
    <name type="scientific">Myoviridae sp. ct7Q419</name>
    <dbReference type="NCBI Taxonomy" id="2825038"/>
    <lineage>
        <taxon>Viruses</taxon>
        <taxon>Duplodnaviria</taxon>
        <taxon>Heunggongvirae</taxon>
        <taxon>Uroviricota</taxon>
        <taxon>Caudoviricetes</taxon>
    </lineage>
</organism>
<name>A0A8S5P046_9CAUD</name>
<accession>A0A8S5P046</accession>
<evidence type="ECO:0000313" key="1">
    <source>
        <dbReference type="EMBL" id="DAD99834.1"/>
    </source>
</evidence>
<proteinExistence type="predicted"/>